<comment type="caution">
    <text evidence="3">The sequence shown here is derived from an EMBL/GenBank/DDBJ whole genome shotgun (WGS) entry which is preliminary data.</text>
</comment>
<dbReference type="EMBL" id="SRPY01000336">
    <property type="protein sequence ID" value="KAG5925785.1"/>
    <property type="molecule type" value="Genomic_DNA"/>
</dbReference>
<feature type="compositionally biased region" description="Low complexity" evidence="1">
    <location>
        <begin position="50"/>
        <end position="65"/>
    </location>
</feature>
<dbReference type="AlphaFoldDB" id="A0A8K0J8R3"/>
<feature type="region of interest" description="Disordered" evidence="1">
    <location>
        <begin position="1"/>
        <end position="34"/>
    </location>
</feature>
<evidence type="ECO:0000313" key="4">
    <source>
        <dbReference type="Proteomes" id="UP000811619"/>
    </source>
</evidence>
<evidence type="ECO:0000313" key="3">
    <source>
        <dbReference type="EMBL" id="KAG5925785.1"/>
    </source>
</evidence>
<feature type="region of interest" description="Disordered" evidence="1">
    <location>
        <begin position="46"/>
        <end position="80"/>
    </location>
</feature>
<feature type="region of interest" description="Disordered" evidence="1">
    <location>
        <begin position="539"/>
        <end position="559"/>
    </location>
</feature>
<organism evidence="3 4">
    <name type="scientific">Claviceps africana</name>
    <dbReference type="NCBI Taxonomy" id="83212"/>
    <lineage>
        <taxon>Eukaryota</taxon>
        <taxon>Fungi</taxon>
        <taxon>Dikarya</taxon>
        <taxon>Ascomycota</taxon>
        <taxon>Pezizomycotina</taxon>
        <taxon>Sordariomycetes</taxon>
        <taxon>Hypocreomycetidae</taxon>
        <taxon>Hypocreales</taxon>
        <taxon>Clavicipitaceae</taxon>
        <taxon>Claviceps</taxon>
    </lineage>
</organism>
<feature type="compositionally biased region" description="Polar residues" evidence="1">
    <location>
        <begin position="209"/>
        <end position="224"/>
    </location>
</feature>
<sequence>MSRLSEAARCTPINGRHSATISQRDPAASGANTLLPSKSAQEYCAYDGYSTSPTSTDATTSPTSTEAKIRQVSSTVSSHPSIVPARAAVYASLVTSSATSSTTSLATSSTTSSATSSATSLTTSLATPGSPSVSPPPATSTIQSTPTAPSGTPSPQTPASTSEWTSAPQSQKSHSSSATRLMANKYASSLDNSSVGKPAEDNSSESKAESNPQQDRPSVDNSLPNIIPPAQQVENLAQPSGILPLTTQNNPSISSNQVPRPDVSLASDIPSPNLPTGASRASIPASLVSEAAGLKNSGTEALTSTLPTTLVTFSRSRLVSPTIQEGDRQQRPLETGLPLETAATLVLTGAPAAITAVGGEHGGSGNTEWPNIEVSHSSNDSRSHLSPGAIAGISLAAIFGLVLAVFMIWLAKRRSRKRSYPQGSPAGHDGKDPWTNRSSRASYAATDMAERQVPSGFQPAFFRGIGRAGPSHQQVLQPTTARQMPSKSYLDHEGQRGLGVDQGQINFTNPFSDRNATGLLLQPPSLPPTALLFNVPSPGRPKRDANTSANAKPGFGSPCHGRSLSAAEWTSKRASQYSASRAMPARPHSVHRESSPIVDPFSSIHNKFCPNPFDLEIESRLVQSRVPTPRMPPQLTASQAFFDTAASNSSSKYSSGVAVSDSSALGEIRPYKPVTVALEPTKQFATWDLPVLRKSSETVDLEQPGTAARQPPLMIGQAL</sequence>
<proteinExistence type="predicted"/>
<feature type="transmembrane region" description="Helical" evidence="2">
    <location>
        <begin position="389"/>
        <end position="411"/>
    </location>
</feature>
<feature type="compositionally biased region" description="Low complexity" evidence="1">
    <location>
        <begin position="100"/>
        <end position="132"/>
    </location>
</feature>
<feature type="compositionally biased region" description="Basic and acidic residues" evidence="1">
    <location>
        <begin position="198"/>
        <end position="208"/>
    </location>
</feature>
<protein>
    <submittedName>
        <fullName evidence="3">Uncharacterized protein</fullName>
    </submittedName>
</protein>
<feature type="region of interest" description="Disordered" evidence="1">
    <location>
        <begin position="100"/>
        <end position="226"/>
    </location>
</feature>
<gene>
    <name evidence="3" type="ORF">E4U42_003937</name>
</gene>
<reference evidence="3" key="1">
    <citation type="journal article" date="2020" name="bioRxiv">
        <title>Whole genome comparisons of ergot fungi reveals the divergence and evolution of species within the genus Claviceps are the result of varying mechanisms driving genome evolution and host range expansion.</title>
        <authorList>
            <person name="Wyka S.A."/>
            <person name="Mondo S.J."/>
            <person name="Liu M."/>
            <person name="Dettman J."/>
            <person name="Nalam V."/>
            <person name="Broders K.D."/>
        </authorList>
    </citation>
    <scope>NUCLEOTIDE SEQUENCE</scope>
    <source>
        <strain evidence="3">CCC 489</strain>
    </source>
</reference>
<dbReference type="OrthoDB" id="5240840at2759"/>
<evidence type="ECO:0000256" key="1">
    <source>
        <dbReference type="SAM" id="MobiDB-lite"/>
    </source>
</evidence>
<keyword evidence="2" id="KW-0812">Transmembrane</keyword>
<feature type="compositionally biased region" description="Low complexity" evidence="1">
    <location>
        <begin position="139"/>
        <end position="178"/>
    </location>
</feature>
<feature type="region of interest" description="Disordered" evidence="1">
    <location>
        <begin position="359"/>
        <end position="383"/>
    </location>
</feature>
<dbReference type="Proteomes" id="UP000811619">
    <property type="component" value="Unassembled WGS sequence"/>
</dbReference>
<accession>A0A8K0J8R3</accession>
<keyword evidence="4" id="KW-1185">Reference proteome</keyword>
<evidence type="ECO:0000256" key="2">
    <source>
        <dbReference type="SAM" id="Phobius"/>
    </source>
</evidence>
<feature type="compositionally biased region" description="Polar residues" evidence="1">
    <location>
        <begin position="245"/>
        <end position="258"/>
    </location>
</feature>
<feature type="region of interest" description="Disordered" evidence="1">
    <location>
        <begin position="700"/>
        <end position="719"/>
    </location>
</feature>
<keyword evidence="2" id="KW-0472">Membrane</keyword>
<name>A0A8K0J8R3_9HYPO</name>
<feature type="compositionally biased region" description="Polar residues" evidence="1">
    <location>
        <begin position="71"/>
        <end position="80"/>
    </location>
</feature>
<feature type="compositionally biased region" description="Polar residues" evidence="1">
    <location>
        <begin position="186"/>
        <end position="195"/>
    </location>
</feature>
<keyword evidence="2" id="KW-1133">Transmembrane helix</keyword>
<feature type="region of interest" description="Disordered" evidence="1">
    <location>
        <begin position="417"/>
        <end position="442"/>
    </location>
</feature>
<feature type="region of interest" description="Disordered" evidence="1">
    <location>
        <begin position="241"/>
        <end position="280"/>
    </location>
</feature>